<dbReference type="AlphaFoldDB" id="A0A8G2CHT5"/>
<dbReference type="GO" id="GO:0015716">
    <property type="term" value="P:organic phosphonate transport"/>
    <property type="evidence" value="ECO:0007669"/>
    <property type="project" value="InterPro"/>
</dbReference>
<dbReference type="RefSeq" id="WP_035229682.1">
    <property type="nucleotide sequence ID" value="NZ_FTNE01000001.1"/>
</dbReference>
<organism evidence="1 2">
    <name type="scientific">Acidiphilium rubrum</name>
    <dbReference type="NCBI Taxonomy" id="526"/>
    <lineage>
        <taxon>Bacteria</taxon>
        <taxon>Pseudomonadati</taxon>
        <taxon>Pseudomonadota</taxon>
        <taxon>Alphaproteobacteria</taxon>
        <taxon>Acetobacterales</taxon>
        <taxon>Acidocellaceae</taxon>
        <taxon>Acidiphilium</taxon>
    </lineage>
</organism>
<keyword evidence="2" id="KW-1185">Reference proteome</keyword>
<protein>
    <submittedName>
        <fullName evidence="1">Alpha-D-ribose 1-methylphosphonate 5-triphosphate synthase subunit PhnG</fullName>
    </submittedName>
</protein>
<accession>A0A8G2CHT5</accession>
<dbReference type="EMBL" id="FTNE01000001">
    <property type="protein sequence ID" value="SIQ10751.1"/>
    <property type="molecule type" value="Genomic_DNA"/>
</dbReference>
<evidence type="ECO:0000313" key="1">
    <source>
        <dbReference type="EMBL" id="SIQ10751.1"/>
    </source>
</evidence>
<dbReference type="OrthoDB" id="530475at2"/>
<comment type="caution">
    <text evidence="1">The sequence shown here is derived from an EMBL/GenBank/DDBJ whole genome shotgun (WGS) entry which is preliminary data.</text>
</comment>
<name>A0A8G2CHT5_ACIRU</name>
<proteinExistence type="predicted"/>
<reference evidence="1 2" key="1">
    <citation type="submission" date="2017-01" db="EMBL/GenBank/DDBJ databases">
        <authorList>
            <person name="Varghese N."/>
            <person name="Submissions S."/>
        </authorList>
    </citation>
    <scope>NUCLEOTIDE SEQUENCE [LARGE SCALE GENOMIC DNA]</scope>
    <source>
        <strain evidence="1 2">ATCC 35905</strain>
    </source>
</reference>
<dbReference type="InterPro" id="IPR009609">
    <property type="entry name" value="Phosphonate_metab_PhnG"/>
</dbReference>
<dbReference type="Pfam" id="PF06754">
    <property type="entry name" value="PhnG"/>
    <property type="match status" value="1"/>
</dbReference>
<evidence type="ECO:0000313" key="2">
    <source>
        <dbReference type="Proteomes" id="UP000186308"/>
    </source>
</evidence>
<sequence>MLDDAAAAPDRATAALGARPAWLGVLARSDHAHIQTHLSGLPALPDFTHLRRPETGMAMVRGRIGGGGAAFNLGEITIARCSIRDAAGLVGHGYALGRDLAQVELIARLDAALQNPDWHDCLIADVVNPLADLIAARRAATEAQAQATEVQFFTLATMR</sequence>
<gene>
    <name evidence="1" type="ORF">SAMN05421828_101298</name>
</gene>
<dbReference type="GO" id="GO:0019634">
    <property type="term" value="P:organic phosphonate metabolic process"/>
    <property type="evidence" value="ECO:0007669"/>
    <property type="project" value="InterPro"/>
</dbReference>
<dbReference type="NCBIfam" id="TIGR03293">
    <property type="entry name" value="PhnG_redo"/>
    <property type="match status" value="1"/>
</dbReference>
<dbReference type="Proteomes" id="UP000186308">
    <property type="component" value="Unassembled WGS sequence"/>
</dbReference>